<reference evidence="1" key="1">
    <citation type="submission" date="2021-02" db="EMBL/GenBank/DDBJ databases">
        <authorList>
            <person name="Nowell W R."/>
        </authorList>
    </citation>
    <scope>NUCLEOTIDE SEQUENCE</scope>
</reference>
<sequence length="75" mass="8583">MLNNFRDALLDKLDEIRSEESCCTIRWQDTNKVEVIGHQYIRVPSSQSPEISKTYAIVIDGKKRYGIVLAQGNIN</sequence>
<dbReference type="EMBL" id="CAJOBJ010360421">
    <property type="protein sequence ID" value="CAF5217625.1"/>
    <property type="molecule type" value="Genomic_DNA"/>
</dbReference>
<dbReference type="Proteomes" id="UP000681720">
    <property type="component" value="Unassembled WGS sequence"/>
</dbReference>
<protein>
    <submittedName>
        <fullName evidence="1">Uncharacterized protein</fullName>
    </submittedName>
</protein>
<name>A0A8S3H9U5_9BILA</name>
<proteinExistence type="predicted"/>
<evidence type="ECO:0000313" key="3">
    <source>
        <dbReference type="Proteomes" id="UP000676336"/>
    </source>
</evidence>
<dbReference type="Proteomes" id="UP000676336">
    <property type="component" value="Unassembled WGS sequence"/>
</dbReference>
<organism evidence="1 3">
    <name type="scientific">Rotaria magnacalcarata</name>
    <dbReference type="NCBI Taxonomy" id="392030"/>
    <lineage>
        <taxon>Eukaryota</taxon>
        <taxon>Metazoa</taxon>
        <taxon>Spiralia</taxon>
        <taxon>Gnathifera</taxon>
        <taxon>Rotifera</taxon>
        <taxon>Eurotatoria</taxon>
        <taxon>Bdelloidea</taxon>
        <taxon>Philodinida</taxon>
        <taxon>Philodinidae</taxon>
        <taxon>Rotaria</taxon>
    </lineage>
</organism>
<gene>
    <name evidence="2" type="ORF">GIL414_LOCUS82518</name>
    <name evidence="1" type="ORF">SMN809_LOCUS68528</name>
</gene>
<comment type="caution">
    <text evidence="1">The sequence shown here is derived from an EMBL/GenBank/DDBJ whole genome shotgun (WGS) entry which is preliminary data.</text>
</comment>
<evidence type="ECO:0000313" key="1">
    <source>
        <dbReference type="EMBL" id="CAF5179562.1"/>
    </source>
</evidence>
<dbReference type="EMBL" id="CAJOBI010317579">
    <property type="protein sequence ID" value="CAF5179562.1"/>
    <property type="molecule type" value="Genomic_DNA"/>
</dbReference>
<evidence type="ECO:0000313" key="2">
    <source>
        <dbReference type="EMBL" id="CAF5217625.1"/>
    </source>
</evidence>
<dbReference type="AlphaFoldDB" id="A0A8S3H9U5"/>
<accession>A0A8S3H9U5</accession>